<dbReference type="AlphaFoldDB" id="A0A6A5SCI5"/>
<proteinExistence type="predicted"/>
<gene>
    <name evidence="2" type="ORF">EJ02DRAFT_477159</name>
</gene>
<sequence length="314" mass="33520">QNISIILSECYLILASSNISWNLSLSNSSTENVLSKPSKELSVSSSPCASGPGMIVILTFASFAGARRRTICVAKRVQRSLEMGNDSPVMPSRTDDFPLDWSPTTTSLDGISNASVVPIASTYLRQGNILANTITQPLNAALEKLQERQEKGIQLRDRDPDEPPSWGRESPQMTPTPSPSPSPAYQTLATPPYPTPLSLSPSNSATAGTKRKRGDDHGAEDEPPRTLRARIADLADEETHGVSAMKGQQSANSEEQTSPTSGVSKSNASSTSNAVPVKSRAEQCMGYRVPVAAHSGTTKEVSRRPELSGSELVD</sequence>
<organism evidence="2 3">
    <name type="scientific">Clathrospora elynae</name>
    <dbReference type="NCBI Taxonomy" id="706981"/>
    <lineage>
        <taxon>Eukaryota</taxon>
        <taxon>Fungi</taxon>
        <taxon>Dikarya</taxon>
        <taxon>Ascomycota</taxon>
        <taxon>Pezizomycotina</taxon>
        <taxon>Dothideomycetes</taxon>
        <taxon>Pleosporomycetidae</taxon>
        <taxon>Pleosporales</taxon>
        <taxon>Diademaceae</taxon>
        <taxon>Clathrospora</taxon>
    </lineage>
</organism>
<feature type="compositionally biased region" description="Polar residues" evidence="1">
    <location>
        <begin position="246"/>
        <end position="274"/>
    </location>
</feature>
<protein>
    <submittedName>
        <fullName evidence="2">Uncharacterized protein</fullName>
    </submittedName>
</protein>
<feature type="compositionally biased region" description="Basic and acidic residues" evidence="1">
    <location>
        <begin position="149"/>
        <end position="161"/>
    </location>
</feature>
<feature type="region of interest" description="Disordered" evidence="1">
    <location>
        <begin position="149"/>
        <end position="314"/>
    </location>
</feature>
<evidence type="ECO:0000313" key="2">
    <source>
        <dbReference type="EMBL" id="KAF1937294.1"/>
    </source>
</evidence>
<name>A0A6A5SCI5_9PLEO</name>
<evidence type="ECO:0000256" key="1">
    <source>
        <dbReference type="SAM" id="MobiDB-lite"/>
    </source>
</evidence>
<dbReference type="Proteomes" id="UP000800038">
    <property type="component" value="Unassembled WGS sequence"/>
</dbReference>
<accession>A0A6A5SCI5</accession>
<dbReference type="EMBL" id="ML976145">
    <property type="protein sequence ID" value="KAF1937294.1"/>
    <property type="molecule type" value="Genomic_DNA"/>
</dbReference>
<evidence type="ECO:0000313" key="3">
    <source>
        <dbReference type="Proteomes" id="UP000800038"/>
    </source>
</evidence>
<feature type="compositionally biased region" description="Basic and acidic residues" evidence="1">
    <location>
        <begin position="213"/>
        <end position="240"/>
    </location>
</feature>
<keyword evidence="3" id="KW-1185">Reference proteome</keyword>
<feature type="compositionally biased region" description="Low complexity" evidence="1">
    <location>
        <begin position="183"/>
        <end position="207"/>
    </location>
</feature>
<feature type="non-terminal residue" evidence="2">
    <location>
        <position position="1"/>
    </location>
</feature>
<reference evidence="2" key="1">
    <citation type="journal article" date="2020" name="Stud. Mycol.">
        <title>101 Dothideomycetes genomes: a test case for predicting lifestyles and emergence of pathogens.</title>
        <authorList>
            <person name="Haridas S."/>
            <person name="Albert R."/>
            <person name="Binder M."/>
            <person name="Bloem J."/>
            <person name="Labutti K."/>
            <person name="Salamov A."/>
            <person name="Andreopoulos B."/>
            <person name="Baker S."/>
            <person name="Barry K."/>
            <person name="Bills G."/>
            <person name="Bluhm B."/>
            <person name="Cannon C."/>
            <person name="Castanera R."/>
            <person name="Culley D."/>
            <person name="Daum C."/>
            <person name="Ezra D."/>
            <person name="Gonzalez J."/>
            <person name="Henrissat B."/>
            <person name="Kuo A."/>
            <person name="Liang C."/>
            <person name="Lipzen A."/>
            <person name="Lutzoni F."/>
            <person name="Magnuson J."/>
            <person name="Mondo S."/>
            <person name="Nolan M."/>
            <person name="Ohm R."/>
            <person name="Pangilinan J."/>
            <person name="Park H.-J."/>
            <person name="Ramirez L."/>
            <person name="Alfaro M."/>
            <person name="Sun H."/>
            <person name="Tritt A."/>
            <person name="Yoshinaga Y."/>
            <person name="Zwiers L.-H."/>
            <person name="Turgeon B."/>
            <person name="Goodwin S."/>
            <person name="Spatafora J."/>
            <person name="Crous P."/>
            <person name="Grigoriev I."/>
        </authorList>
    </citation>
    <scope>NUCLEOTIDE SEQUENCE</scope>
    <source>
        <strain evidence="2">CBS 161.51</strain>
    </source>
</reference>